<evidence type="ECO:0000313" key="1">
    <source>
        <dbReference type="EMBL" id="MFC6314284.1"/>
    </source>
</evidence>
<name>A0ABW1UK26_9LACO</name>
<dbReference type="EMBL" id="JBHSSM010000005">
    <property type="protein sequence ID" value="MFC6314284.1"/>
    <property type="molecule type" value="Genomic_DNA"/>
</dbReference>
<protein>
    <recommendedName>
        <fullName evidence="3">Helicase XPB/Ssl2 N-terminal domain-containing protein</fullName>
    </recommendedName>
</protein>
<reference evidence="2" key="1">
    <citation type="journal article" date="2019" name="Int. J. Syst. Evol. Microbiol.">
        <title>The Global Catalogue of Microorganisms (GCM) 10K type strain sequencing project: providing services to taxonomists for standard genome sequencing and annotation.</title>
        <authorList>
            <consortium name="The Broad Institute Genomics Platform"/>
            <consortium name="The Broad Institute Genome Sequencing Center for Infectious Disease"/>
            <person name="Wu L."/>
            <person name="Ma J."/>
        </authorList>
    </citation>
    <scope>NUCLEOTIDE SEQUENCE [LARGE SCALE GENOMIC DNA]</scope>
    <source>
        <strain evidence="2">CCM 8897</strain>
    </source>
</reference>
<keyword evidence="2" id="KW-1185">Reference proteome</keyword>
<gene>
    <name evidence="1" type="ORF">ACFQHW_01695</name>
</gene>
<dbReference type="RefSeq" id="WP_125596766.1">
    <property type="nucleotide sequence ID" value="NZ_JBHSSM010000005.1"/>
</dbReference>
<sequence length="520" mass="57761">MLAESGAVHEFAVRWYEQLLTAGAGLTWVRPFTQAVQDLAATAVLPKPGTYLALFAPDQSPWTGERLIARLDQLTAPLLLDGLVRFTTELPRLVTVTGLPVEQQQWLLLALNQLALLTAPAIRRAADQPLQQAALQDWLFGAYGVVRFGQASALTLVVNDFGYRPLANPGTVVEQRLDFTSEGQVQLRYYDYLTRQVGPSKIWRLRSPQLATVLTAFFDQAVSWTPGPTSGDLVGMWHLAVRTATGDGWQFSGWLQLDSAGHVLDLATLLSGAAVQRRSLATPTVPIPTKISCVYQRHFKPTRARPVFLQELPRYTDCWETFEFDGTAGTFTWLLQLDQVQQRITFTEATAVQTFLKELTSADLKIAAPPVTAMIPADFGDFELTIAWSDQTEQRRQGPLVGAQLPAGWDRFAAWLDDQHLTLPRTELFDFHNVCRAWPLPGELLICWVIFNAGGRQYMYQATDVSLVATDLVLVPAGVLNHPKVAVITKLESRSPEQLAYPIAKLKQVIGRYQEQSPPG</sequence>
<comment type="caution">
    <text evidence="1">The sequence shown here is derived from an EMBL/GenBank/DDBJ whole genome shotgun (WGS) entry which is preliminary data.</text>
</comment>
<dbReference type="Proteomes" id="UP001596310">
    <property type="component" value="Unassembled WGS sequence"/>
</dbReference>
<organism evidence="1 2">
    <name type="scientific">Lapidilactobacillus achengensis</name>
    <dbReference type="NCBI Taxonomy" id="2486000"/>
    <lineage>
        <taxon>Bacteria</taxon>
        <taxon>Bacillati</taxon>
        <taxon>Bacillota</taxon>
        <taxon>Bacilli</taxon>
        <taxon>Lactobacillales</taxon>
        <taxon>Lactobacillaceae</taxon>
        <taxon>Lapidilactobacillus</taxon>
    </lineage>
</organism>
<accession>A0ABW1UK26</accession>
<evidence type="ECO:0000313" key="2">
    <source>
        <dbReference type="Proteomes" id="UP001596310"/>
    </source>
</evidence>
<evidence type="ECO:0008006" key="3">
    <source>
        <dbReference type="Google" id="ProtNLM"/>
    </source>
</evidence>
<proteinExistence type="predicted"/>